<feature type="transmembrane region" description="Helical" evidence="1">
    <location>
        <begin position="122"/>
        <end position="140"/>
    </location>
</feature>
<feature type="transmembrane region" description="Helical" evidence="1">
    <location>
        <begin position="52"/>
        <end position="71"/>
    </location>
</feature>
<name>A0A0E3AZB8_LEPBO</name>
<dbReference type="AlphaFoldDB" id="A0A0E3AZB8"/>
<dbReference type="PATRIC" id="fig|280505.15.peg.1946"/>
<dbReference type="Proteomes" id="UP000058857">
    <property type="component" value="Chromosome 1"/>
</dbReference>
<proteinExistence type="predicted"/>
<protein>
    <recommendedName>
        <fullName evidence="4">PF13160 family protein</fullName>
    </recommendedName>
</protein>
<evidence type="ECO:0000256" key="1">
    <source>
        <dbReference type="SAM" id="Phobius"/>
    </source>
</evidence>
<reference evidence="2 3" key="1">
    <citation type="journal article" date="2015" name="PLoS Negl. Trop. Dis.">
        <title>Distribution of Plasmids in Distinct Leptospira Pathogenic Species.</title>
        <authorList>
            <person name="Wang Y."/>
            <person name="Zhuang X."/>
            <person name="Zhong Y."/>
            <person name="Zhang C."/>
            <person name="Zhang Y."/>
            <person name="Zeng L."/>
            <person name="Zhu Y."/>
            <person name="He P."/>
            <person name="Dong K."/>
            <person name="Pal U."/>
            <person name="Guo X."/>
            <person name="Qin J."/>
        </authorList>
    </citation>
    <scope>NUCLEOTIDE SEQUENCE [LARGE SCALE GENOMIC DNA]</scope>
    <source>
        <strain evidence="2 3">56604</strain>
    </source>
</reference>
<gene>
    <name evidence="2" type="ORF">LBBP_01987</name>
</gene>
<keyword evidence="1" id="KW-0812">Transmembrane</keyword>
<dbReference type="InterPro" id="IPR025058">
    <property type="entry name" value="DUF3995"/>
</dbReference>
<accession>A0A0E3AZB8</accession>
<evidence type="ECO:0000313" key="2">
    <source>
        <dbReference type="EMBL" id="ALO26262.1"/>
    </source>
</evidence>
<organism evidence="2">
    <name type="scientific">Leptospira borgpetersenii serovar Ballum</name>
    <dbReference type="NCBI Taxonomy" id="280505"/>
    <lineage>
        <taxon>Bacteria</taxon>
        <taxon>Pseudomonadati</taxon>
        <taxon>Spirochaetota</taxon>
        <taxon>Spirochaetia</taxon>
        <taxon>Leptospirales</taxon>
        <taxon>Leptospiraceae</taxon>
        <taxon>Leptospira</taxon>
    </lineage>
</organism>
<dbReference type="EMBL" id="CP012029">
    <property type="protein sequence ID" value="ALO26262.1"/>
    <property type="molecule type" value="Genomic_DNA"/>
</dbReference>
<keyword evidence="1" id="KW-1133">Transmembrane helix</keyword>
<evidence type="ECO:0008006" key="4">
    <source>
        <dbReference type="Google" id="ProtNLM"/>
    </source>
</evidence>
<evidence type="ECO:0000313" key="3">
    <source>
        <dbReference type="Proteomes" id="UP000058857"/>
    </source>
</evidence>
<dbReference type="RefSeq" id="WP_002738756.1">
    <property type="nucleotide sequence ID" value="NZ_CP012029.1"/>
</dbReference>
<sequence length="141" mass="15840">MFFIQIASWTSSLILFVLAGIHFYWVVQGKIGVNNRVIPEIQGKPAFQPGRFATTIVGTLLLLAALFPIGLRIQVSFGISRYVFQYGTYFLSAVFLLRAIGDFRLLGFFKKIRGTKFAKNDTAYYSPLCLLISVLLFVSTL</sequence>
<keyword evidence="1" id="KW-0472">Membrane</keyword>
<feature type="transmembrane region" description="Helical" evidence="1">
    <location>
        <begin position="83"/>
        <end position="101"/>
    </location>
</feature>
<dbReference type="Pfam" id="PF13160">
    <property type="entry name" value="DUF3995"/>
    <property type="match status" value="1"/>
</dbReference>
<feature type="transmembrane region" description="Helical" evidence="1">
    <location>
        <begin position="6"/>
        <end position="27"/>
    </location>
</feature>